<dbReference type="Proteomes" id="UP000022311">
    <property type="component" value="Unassembled WGS sequence"/>
</dbReference>
<comment type="similarity">
    <text evidence="2">Belongs to the fimbrial protein family.</text>
</comment>
<evidence type="ECO:0000313" key="6">
    <source>
        <dbReference type="EMBL" id="EUD09632.1"/>
    </source>
</evidence>
<dbReference type="AlphaFoldDB" id="A0AAV3M1T7"/>
<name>A0AAV3M1T7_9GAMM</name>
<organism evidence="6 7">
    <name type="scientific">Providencia alcalifaciens 205/92</name>
    <dbReference type="NCBI Taxonomy" id="1256988"/>
    <lineage>
        <taxon>Bacteria</taxon>
        <taxon>Pseudomonadati</taxon>
        <taxon>Pseudomonadota</taxon>
        <taxon>Gammaproteobacteria</taxon>
        <taxon>Enterobacterales</taxon>
        <taxon>Morganellaceae</taxon>
        <taxon>Providencia</taxon>
    </lineage>
</organism>
<evidence type="ECO:0000256" key="4">
    <source>
        <dbReference type="ARBA" id="ARBA00023263"/>
    </source>
</evidence>
<feature type="domain" description="Fimbrial-type adhesion" evidence="5">
    <location>
        <begin position="29"/>
        <end position="173"/>
    </location>
</feature>
<comment type="subcellular location">
    <subcellularLocation>
        <location evidence="1">Fimbrium</location>
    </subcellularLocation>
</comment>
<dbReference type="InterPro" id="IPR036937">
    <property type="entry name" value="Adhesion_dom_fimbrial_sf"/>
</dbReference>
<evidence type="ECO:0000256" key="2">
    <source>
        <dbReference type="ARBA" id="ARBA00006671"/>
    </source>
</evidence>
<gene>
    <name evidence="6" type="ORF">HMPREF1563_3917</name>
</gene>
<dbReference type="Pfam" id="PF00419">
    <property type="entry name" value="Fimbrial"/>
    <property type="match status" value="1"/>
</dbReference>
<keyword evidence="3" id="KW-0732">Signal</keyword>
<dbReference type="GO" id="GO:0009289">
    <property type="term" value="C:pilus"/>
    <property type="evidence" value="ECO:0007669"/>
    <property type="project" value="UniProtKB-SubCell"/>
</dbReference>
<dbReference type="PANTHER" id="PTHR33420">
    <property type="entry name" value="FIMBRIAL SUBUNIT ELFA-RELATED"/>
    <property type="match status" value="1"/>
</dbReference>
<accession>A0AAV3M1T7</accession>
<dbReference type="InterPro" id="IPR008966">
    <property type="entry name" value="Adhesion_dom_sf"/>
</dbReference>
<dbReference type="RefSeq" id="WP_036963550.1">
    <property type="nucleotide sequence ID" value="NZ_JALD01000072.1"/>
</dbReference>
<dbReference type="PANTHER" id="PTHR33420:SF3">
    <property type="entry name" value="FIMBRIAL SUBUNIT ELFA"/>
    <property type="match status" value="1"/>
</dbReference>
<evidence type="ECO:0000256" key="3">
    <source>
        <dbReference type="ARBA" id="ARBA00022729"/>
    </source>
</evidence>
<dbReference type="SUPFAM" id="SSF49401">
    <property type="entry name" value="Bacterial adhesins"/>
    <property type="match status" value="1"/>
</dbReference>
<dbReference type="InterPro" id="IPR050263">
    <property type="entry name" value="Bact_Fimbrial_Adh_Pro"/>
</dbReference>
<evidence type="ECO:0000313" key="7">
    <source>
        <dbReference type="Proteomes" id="UP000022311"/>
    </source>
</evidence>
<comment type="caution">
    <text evidence="6">The sequence shown here is derived from an EMBL/GenBank/DDBJ whole genome shotgun (WGS) entry which is preliminary data.</text>
</comment>
<evidence type="ECO:0000259" key="5">
    <source>
        <dbReference type="Pfam" id="PF00419"/>
    </source>
</evidence>
<keyword evidence="4" id="KW-0281">Fimbrium</keyword>
<dbReference type="InterPro" id="IPR000259">
    <property type="entry name" value="Adhesion_dom_fimbrial"/>
</dbReference>
<evidence type="ECO:0000256" key="1">
    <source>
        <dbReference type="ARBA" id="ARBA00004561"/>
    </source>
</evidence>
<protein>
    <submittedName>
        <fullName evidence="6">Fimbrial protein</fullName>
    </submittedName>
</protein>
<dbReference type="EMBL" id="JALD01000072">
    <property type="protein sequence ID" value="EUD09632.1"/>
    <property type="molecule type" value="Genomic_DNA"/>
</dbReference>
<reference evidence="6 7" key="1">
    <citation type="submission" date="2014-01" db="EMBL/GenBank/DDBJ databases">
        <authorList>
            <person name="Durkin A.S."/>
            <person name="McCorrison J."/>
            <person name="Torralba M."/>
            <person name="Gillis M."/>
            <person name="Haft D.H."/>
            <person name="Methe B."/>
            <person name="Sutton G."/>
            <person name="Nelson K.E."/>
        </authorList>
    </citation>
    <scope>NUCLEOTIDE SEQUENCE [LARGE SCALE GENOMIC DNA]</scope>
    <source>
        <strain evidence="6 7">205/92</strain>
    </source>
</reference>
<sequence length="173" mass="18532">MHIFNKILNILGINLAMLTVPTVLASGVINFTGEITEQACTLDSKSRNLNVDLGRVSTRSLSSQGEVAGVTNFIIKLVDCPDDTKVTVNFAGTRDSVDHHILALHQGNGMAKNVGVALYEKNAVTPIKLYENTKEVELDGDSVELEYVAAYKATGVATAGQANSSAVYSIKYQ</sequence>
<dbReference type="GO" id="GO:0043709">
    <property type="term" value="P:cell adhesion involved in single-species biofilm formation"/>
    <property type="evidence" value="ECO:0007669"/>
    <property type="project" value="TreeGrafter"/>
</dbReference>
<proteinExistence type="inferred from homology"/>
<dbReference type="Gene3D" id="2.60.40.1090">
    <property type="entry name" value="Fimbrial-type adhesion domain"/>
    <property type="match status" value="1"/>
</dbReference>